<accession>A0A852T965</accession>
<keyword evidence="1" id="KW-0175">Coiled coil</keyword>
<comment type="caution">
    <text evidence="2">The sequence shown here is derived from an EMBL/GenBank/DDBJ whole genome shotgun (WGS) entry which is preliminary data.</text>
</comment>
<sequence length="114" mass="13187">MTNENESKQEIKNPLKDNKSIDLSGIMNIAGSLLKNPEVLNTVSDVMKLTNNGHETTKKPEELQDNTIPVLQKQIAEMNQQIIDLQNQIIKNNEELKELILKMQSSLEKRKWWF</sequence>
<evidence type="ECO:0000313" key="2">
    <source>
        <dbReference type="EMBL" id="NYE04346.1"/>
    </source>
</evidence>
<name>A0A852T965_9BACI</name>
<dbReference type="AlphaFoldDB" id="A0A852T965"/>
<reference evidence="3" key="2">
    <citation type="submission" date="2020-08" db="EMBL/GenBank/DDBJ databases">
        <title>The Agave Microbiome: Exploring the role of microbial communities in plant adaptations to desert environments.</title>
        <authorList>
            <person name="Partida-Martinez L.P."/>
        </authorList>
    </citation>
    <scope>NUCLEOTIDE SEQUENCE [LARGE SCALE GENOMIC DNA]</scope>
    <source>
        <strain evidence="3">AT2.8</strain>
    </source>
</reference>
<reference evidence="3" key="1">
    <citation type="submission" date="2020-07" db="EMBL/GenBank/DDBJ databases">
        <authorList>
            <person name="Partida-Martinez L."/>
            <person name="Huntemann M."/>
            <person name="Clum A."/>
            <person name="Wang J."/>
            <person name="Palaniappan K."/>
            <person name="Ritter S."/>
            <person name="Chen I.-M."/>
            <person name="Stamatis D."/>
            <person name="Reddy T."/>
            <person name="O'Malley R."/>
            <person name="Daum C."/>
            <person name="Shapiro N."/>
            <person name="Ivanova N."/>
            <person name="Kyrpides N."/>
            <person name="Woyke T."/>
        </authorList>
    </citation>
    <scope>NUCLEOTIDE SEQUENCE [LARGE SCALE GENOMIC DNA]</scope>
    <source>
        <strain evidence="3">AT2.8</strain>
    </source>
</reference>
<evidence type="ECO:0000256" key="1">
    <source>
        <dbReference type="SAM" id="Coils"/>
    </source>
</evidence>
<proteinExistence type="predicted"/>
<protein>
    <submittedName>
        <fullName evidence="2">TolA-binding protein</fullName>
    </submittedName>
</protein>
<organism evidence="2 3">
    <name type="scientific">Neobacillus niacini</name>
    <dbReference type="NCBI Taxonomy" id="86668"/>
    <lineage>
        <taxon>Bacteria</taxon>
        <taxon>Bacillati</taxon>
        <taxon>Bacillota</taxon>
        <taxon>Bacilli</taxon>
        <taxon>Bacillales</taxon>
        <taxon>Bacillaceae</taxon>
        <taxon>Neobacillus</taxon>
    </lineage>
</organism>
<gene>
    <name evidence="2" type="ORF">F4694_001090</name>
</gene>
<feature type="coiled-coil region" evidence="1">
    <location>
        <begin position="68"/>
        <end position="102"/>
    </location>
</feature>
<dbReference type="EMBL" id="JACCBX010000002">
    <property type="protein sequence ID" value="NYE04346.1"/>
    <property type="molecule type" value="Genomic_DNA"/>
</dbReference>
<dbReference type="Proteomes" id="UP000548423">
    <property type="component" value="Unassembled WGS sequence"/>
</dbReference>
<evidence type="ECO:0000313" key="3">
    <source>
        <dbReference type="Proteomes" id="UP000548423"/>
    </source>
</evidence>